<sequence length="304" mass="34104">MMIFPTVETFVVSLFSFIISITLLLYGFRHIFSLHSNTKKILPPSPPKLPIIGNLHQLGSSPHRSLQTISQKYGPLMLVHLGNVPTLVASSAETAQEIMKTHDISFSDRPILTMATILFYGYKDIIFSPYGEYWRQLKSIVVIHLLSNTRVKSFSNVREKEISHMISVIGESCGSLVDLSALFDSLTNNIICRVALGRTYPGLNFKYLLTDLVNIVGSLCVGDYFPWLSFFDRLSGLKGRAENLAKKLDDFFQGVVEEHQNKRIRENSESDQSSDLVDILLDVQKDNATGFIIDTTTLKAVILV</sequence>
<dbReference type="GO" id="GO:0020037">
    <property type="term" value="F:heme binding"/>
    <property type="evidence" value="ECO:0007669"/>
    <property type="project" value="InterPro"/>
</dbReference>
<dbReference type="PANTHER" id="PTHR47955">
    <property type="entry name" value="CYTOCHROME P450 FAMILY 71 PROTEIN"/>
    <property type="match status" value="1"/>
</dbReference>
<dbReference type="Pfam" id="PF00067">
    <property type="entry name" value="p450"/>
    <property type="match status" value="1"/>
</dbReference>
<dbReference type="AlphaFoldDB" id="A0A2U1KH69"/>
<dbReference type="InterPro" id="IPR036396">
    <property type="entry name" value="Cyt_P450_sf"/>
</dbReference>
<keyword evidence="7" id="KW-0472">Membrane</keyword>
<keyword evidence="9" id="KW-1185">Reference proteome</keyword>
<evidence type="ECO:0000256" key="7">
    <source>
        <dbReference type="SAM" id="Phobius"/>
    </source>
</evidence>
<protein>
    <submittedName>
        <fullName evidence="8">Cytochrome P450</fullName>
    </submittedName>
</protein>
<proteinExistence type="inferred from homology"/>
<comment type="caution">
    <text evidence="8">The sequence shown here is derived from an EMBL/GenBank/DDBJ whole genome shotgun (WGS) entry which is preliminary data.</text>
</comment>
<evidence type="ECO:0000313" key="8">
    <source>
        <dbReference type="EMBL" id="PWA36048.1"/>
    </source>
</evidence>
<evidence type="ECO:0000256" key="4">
    <source>
        <dbReference type="ARBA" id="ARBA00023002"/>
    </source>
</evidence>
<dbReference type="EMBL" id="PKPP01018882">
    <property type="protein sequence ID" value="PWA36048.1"/>
    <property type="molecule type" value="Genomic_DNA"/>
</dbReference>
<evidence type="ECO:0000256" key="5">
    <source>
        <dbReference type="ARBA" id="ARBA00023004"/>
    </source>
</evidence>
<keyword evidence="2" id="KW-0349">Heme</keyword>
<comment type="similarity">
    <text evidence="1">Belongs to the cytochrome P450 family.</text>
</comment>
<keyword evidence="7" id="KW-1133">Transmembrane helix</keyword>
<evidence type="ECO:0000256" key="2">
    <source>
        <dbReference type="ARBA" id="ARBA00022617"/>
    </source>
</evidence>
<evidence type="ECO:0000313" key="9">
    <source>
        <dbReference type="Proteomes" id="UP000245207"/>
    </source>
</evidence>
<accession>A0A2U1KH69</accession>
<evidence type="ECO:0000256" key="6">
    <source>
        <dbReference type="ARBA" id="ARBA00023033"/>
    </source>
</evidence>
<evidence type="ECO:0000256" key="1">
    <source>
        <dbReference type="ARBA" id="ARBA00010617"/>
    </source>
</evidence>
<dbReference type="Proteomes" id="UP000245207">
    <property type="component" value="Unassembled WGS sequence"/>
</dbReference>
<dbReference type="InterPro" id="IPR002401">
    <property type="entry name" value="Cyt_P450_E_grp-I"/>
</dbReference>
<name>A0A2U1KH69_ARTAN</name>
<keyword evidence="4" id="KW-0560">Oxidoreductase</keyword>
<reference evidence="8 9" key="1">
    <citation type="journal article" date="2018" name="Mol. Plant">
        <title>The genome of Artemisia annua provides insight into the evolution of Asteraceae family and artemisinin biosynthesis.</title>
        <authorList>
            <person name="Shen Q."/>
            <person name="Zhang L."/>
            <person name="Liao Z."/>
            <person name="Wang S."/>
            <person name="Yan T."/>
            <person name="Shi P."/>
            <person name="Liu M."/>
            <person name="Fu X."/>
            <person name="Pan Q."/>
            <person name="Wang Y."/>
            <person name="Lv Z."/>
            <person name="Lu X."/>
            <person name="Zhang F."/>
            <person name="Jiang W."/>
            <person name="Ma Y."/>
            <person name="Chen M."/>
            <person name="Hao X."/>
            <person name="Li L."/>
            <person name="Tang Y."/>
            <person name="Lv G."/>
            <person name="Zhou Y."/>
            <person name="Sun X."/>
            <person name="Brodelius P.E."/>
            <person name="Rose J.K.C."/>
            <person name="Tang K."/>
        </authorList>
    </citation>
    <scope>NUCLEOTIDE SEQUENCE [LARGE SCALE GENOMIC DNA]</scope>
    <source>
        <strain evidence="9">cv. Huhao1</strain>
        <tissue evidence="8">Leaf</tissue>
    </source>
</reference>
<keyword evidence="3" id="KW-0479">Metal-binding</keyword>
<dbReference type="SUPFAM" id="SSF48264">
    <property type="entry name" value="Cytochrome P450"/>
    <property type="match status" value="1"/>
</dbReference>
<dbReference type="GO" id="GO:0016705">
    <property type="term" value="F:oxidoreductase activity, acting on paired donors, with incorporation or reduction of molecular oxygen"/>
    <property type="evidence" value="ECO:0007669"/>
    <property type="project" value="InterPro"/>
</dbReference>
<dbReference type="GO" id="GO:0004497">
    <property type="term" value="F:monooxygenase activity"/>
    <property type="evidence" value="ECO:0007669"/>
    <property type="project" value="UniProtKB-KW"/>
</dbReference>
<organism evidence="8 9">
    <name type="scientific">Artemisia annua</name>
    <name type="common">Sweet wormwood</name>
    <dbReference type="NCBI Taxonomy" id="35608"/>
    <lineage>
        <taxon>Eukaryota</taxon>
        <taxon>Viridiplantae</taxon>
        <taxon>Streptophyta</taxon>
        <taxon>Embryophyta</taxon>
        <taxon>Tracheophyta</taxon>
        <taxon>Spermatophyta</taxon>
        <taxon>Magnoliopsida</taxon>
        <taxon>eudicotyledons</taxon>
        <taxon>Gunneridae</taxon>
        <taxon>Pentapetalae</taxon>
        <taxon>asterids</taxon>
        <taxon>campanulids</taxon>
        <taxon>Asterales</taxon>
        <taxon>Asteraceae</taxon>
        <taxon>Asteroideae</taxon>
        <taxon>Anthemideae</taxon>
        <taxon>Artemisiinae</taxon>
        <taxon>Artemisia</taxon>
    </lineage>
</organism>
<keyword evidence="7" id="KW-0812">Transmembrane</keyword>
<feature type="transmembrane region" description="Helical" evidence="7">
    <location>
        <begin position="12"/>
        <end position="32"/>
    </location>
</feature>
<dbReference type="GO" id="GO:0005506">
    <property type="term" value="F:iron ion binding"/>
    <property type="evidence" value="ECO:0007669"/>
    <property type="project" value="InterPro"/>
</dbReference>
<dbReference type="PANTHER" id="PTHR47955:SF16">
    <property type="entry name" value="CYTOCHROME P450"/>
    <property type="match status" value="1"/>
</dbReference>
<evidence type="ECO:0000256" key="3">
    <source>
        <dbReference type="ARBA" id="ARBA00022723"/>
    </source>
</evidence>
<dbReference type="OrthoDB" id="2789670at2759"/>
<dbReference type="Gene3D" id="1.10.630.10">
    <property type="entry name" value="Cytochrome P450"/>
    <property type="match status" value="1"/>
</dbReference>
<dbReference type="PRINTS" id="PR00463">
    <property type="entry name" value="EP450I"/>
</dbReference>
<dbReference type="GO" id="GO:0051762">
    <property type="term" value="P:sesquiterpene biosynthetic process"/>
    <property type="evidence" value="ECO:0007669"/>
    <property type="project" value="UniProtKB-ARBA"/>
</dbReference>
<keyword evidence="6" id="KW-0503">Monooxygenase</keyword>
<gene>
    <name evidence="8" type="ORF">CTI12_AA603790</name>
</gene>
<dbReference type="InterPro" id="IPR001128">
    <property type="entry name" value="Cyt_P450"/>
</dbReference>
<keyword evidence="5" id="KW-0408">Iron</keyword>